<evidence type="ECO:0000313" key="1">
    <source>
        <dbReference type="EMBL" id="ELZ16585.1"/>
    </source>
</evidence>
<protein>
    <submittedName>
        <fullName evidence="1">Uncharacterized protein</fullName>
    </submittedName>
</protein>
<accession>M0C062</accession>
<dbReference type="Proteomes" id="UP000011615">
    <property type="component" value="Unassembled WGS sequence"/>
</dbReference>
<gene>
    <name evidence="1" type="ORF">C476_17007</name>
</gene>
<dbReference type="AlphaFoldDB" id="M0C062"/>
<dbReference type="RefSeq" id="WP_008015137.1">
    <property type="nucleotide sequence ID" value="NZ_AOIT01000080.1"/>
</dbReference>
<dbReference type="EMBL" id="AOIT01000080">
    <property type="protein sequence ID" value="ELZ16585.1"/>
    <property type="molecule type" value="Genomic_DNA"/>
</dbReference>
<organism evidence="1 2">
    <name type="scientific">Natrinema limicola JCM 13563</name>
    <dbReference type="NCBI Taxonomy" id="1230457"/>
    <lineage>
        <taxon>Archaea</taxon>
        <taxon>Methanobacteriati</taxon>
        <taxon>Methanobacteriota</taxon>
        <taxon>Stenosarchaea group</taxon>
        <taxon>Halobacteria</taxon>
        <taxon>Halobacteriales</taxon>
        <taxon>Natrialbaceae</taxon>
        <taxon>Natrinema</taxon>
    </lineage>
</organism>
<reference evidence="1 2" key="1">
    <citation type="journal article" date="2014" name="PLoS Genet.">
        <title>Phylogenetically driven sequencing of extremely halophilic archaea reveals strategies for static and dynamic osmo-response.</title>
        <authorList>
            <person name="Becker E.A."/>
            <person name="Seitzer P.M."/>
            <person name="Tritt A."/>
            <person name="Larsen D."/>
            <person name="Krusor M."/>
            <person name="Yao A.I."/>
            <person name="Wu D."/>
            <person name="Madern D."/>
            <person name="Eisen J.A."/>
            <person name="Darling A.E."/>
            <person name="Facciotti M.T."/>
        </authorList>
    </citation>
    <scope>NUCLEOTIDE SEQUENCE [LARGE SCALE GENOMIC DNA]</scope>
    <source>
        <strain evidence="1 2">JCM 13563</strain>
    </source>
</reference>
<comment type="caution">
    <text evidence="1">The sequence shown here is derived from an EMBL/GenBank/DDBJ whole genome shotgun (WGS) entry which is preliminary data.</text>
</comment>
<name>M0C062_9EURY</name>
<keyword evidence="2" id="KW-1185">Reference proteome</keyword>
<evidence type="ECO:0000313" key="2">
    <source>
        <dbReference type="Proteomes" id="UP000011615"/>
    </source>
</evidence>
<proteinExistence type="predicted"/>
<dbReference type="PATRIC" id="fig|1230457.4.peg.3390"/>
<sequence length="63" mass="7250">MYFSFIRLQFFLWDALSGSHVIIHNPLLINIEHSKKFLALCGALLRFTDPITGDETTEVIERA</sequence>